<dbReference type="InterPro" id="IPR011701">
    <property type="entry name" value="MFS"/>
</dbReference>
<evidence type="ECO:0000313" key="8">
    <source>
        <dbReference type="EMBL" id="CAL1700872.1"/>
    </source>
</evidence>
<sequence>MAFPTNVDADPDPTTQIPWPSRNGKHVRVQSPKDRTPVGANGNGTTQPVPRKPVGKHIDPCRPRMSNMDLVKLSISMAGAQVAWTVELGYGTPFLLSLGLSEQLTSLVWLAGPISGLVAQPLIGAISDVSTSKYRRRYWVVLSTVALVVSTLSLAYCKEIASLFVDIVGAGEGSWDPVRQKGVKNTAIGLAIVSFYLLDFALNALQASLRNLLLDVTPPEQLNAGNAWHSRMSNAGNIIGYGFGFLPLAQLPLINLLGGGQFRKFCVVAMGILVLTVLITCWTQEEKAHESRRVERESKIMDVIKNIYIAVTKLPKPIRRVCLVQVFAFMGWFPFLFYSTTYIGQVMAYEQGRDPNHDTATRIGELAMLIYSIVAVIAGVLLPHLSERDTRLLAHEGDIDEDAELTRLKQLVREWKAEAVRKGEPLRLPFMPFFLRNIWTGALLLFTLITLSTFFITKVWQAIVAVSLVGVCWAVACWVPFAIIMEFLKEREHEGPANAEAIARAWARRPSHSRTQSTPTIRPVIFPDERAPLLRRRSFNEYDADMYSNDHEPVAGGTILGIHNLAIVFPQFIVAVVSSAIFKLVDAEIDNDPSKHTTYYGKNGVAWVLRFGGICTLAGAMFARMVPPTKTEKEMRRRLAELRVLKEET</sequence>
<feature type="transmembrane region" description="Helical" evidence="7">
    <location>
        <begin position="262"/>
        <end position="283"/>
    </location>
</feature>
<gene>
    <name evidence="8" type="ORF">GFSPODELE1_LOCUS3326</name>
</gene>
<accession>A0ABP1D355</accession>
<feature type="transmembrane region" description="Helical" evidence="7">
    <location>
        <begin position="138"/>
        <end position="156"/>
    </location>
</feature>
<dbReference type="SUPFAM" id="SSF103473">
    <property type="entry name" value="MFS general substrate transporter"/>
    <property type="match status" value="1"/>
</dbReference>
<evidence type="ECO:0000256" key="3">
    <source>
        <dbReference type="ARBA" id="ARBA00022692"/>
    </source>
</evidence>
<evidence type="ECO:0008006" key="10">
    <source>
        <dbReference type="Google" id="ProtNLM"/>
    </source>
</evidence>
<keyword evidence="3 7" id="KW-0812">Transmembrane</keyword>
<comment type="subcellular location">
    <subcellularLocation>
        <location evidence="1">Membrane</location>
        <topology evidence="1">Multi-pass membrane protein</topology>
    </subcellularLocation>
</comment>
<evidence type="ECO:0000256" key="1">
    <source>
        <dbReference type="ARBA" id="ARBA00004141"/>
    </source>
</evidence>
<dbReference type="PANTHER" id="PTHR19432">
    <property type="entry name" value="SUGAR TRANSPORTER"/>
    <property type="match status" value="1"/>
</dbReference>
<evidence type="ECO:0000313" key="9">
    <source>
        <dbReference type="Proteomes" id="UP001497453"/>
    </source>
</evidence>
<feature type="region of interest" description="Disordered" evidence="6">
    <location>
        <begin position="1"/>
        <end position="60"/>
    </location>
</feature>
<dbReference type="Proteomes" id="UP001497453">
    <property type="component" value="Chromosome 2"/>
</dbReference>
<feature type="transmembrane region" description="Helical" evidence="7">
    <location>
        <begin position="187"/>
        <end position="205"/>
    </location>
</feature>
<feature type="transmembrane region" description="Helical" evidence="7">
    <location>
        <begin position="70"/>
        <end position="86"/>
    </location>
</feature>
<evidence type="ECO:0000256" key="2">
    <source>
        <dbReference type="ARBA" id="ARBA00022448"/>
    </source>
</evidence>
<evidence type="ECO:0000256" key="5">
    <source>
        <dbReference type="ARBA" id="ARBA00023136"/>
    </source>
</evidence>
<dbReference type="InterPro" id="IPR036259">
    <property type="entry name" value="MFS_trans_sf"/>
</dbReference>
<evidence type="ECO:0000256" key="4">
    <source>
        <dbReference type="ARBA" id="ARBA00022989"/>
    </source>
</evidence>
<keyword evidence="4 7" id="KW-1133">Transmembrane helix</keyword>
<name>A0ABP1D355_9APHY</name>
<feature type="transmembrane region" description="Helical" evidence="7">
    <location>
        <begin position="462"/>
        <end position="484"/>
    </location>
</feature>
<keyword evidence="9" id="KW-1185">Reference proteome</keyword>
<feature type="transmembrane region" description="Helical" evidence="7">
    <location>
        <begin position="605"/>
        <end position="626"/>
    </location>
</feature>
<dbReference type="EMBL" id="OZ037945">
    <property type="protein sequence ID" value="CAL1700872.1"/>
    <property type="molecule type" value="Genomic_DNA"/>
</dbReference>
<feature type="transmembrane region" description="Helical" evidence="7">
    <location>
        <begin position="238"/>
        <end position="256"/>
    </location>
</feature>
<dbReference type="Pfam" id="PF07690">
    <property type="entry name" value="MFS_1"/>
    <property type="match status" value="1"/>
</dbReference>
<feature type="transmembrane region" description="Helical" evidence="7">
    <location>
        <begin position="437"/>
        <end position="456"/>
    </location>
</feature>
<dbReference type="Gene3D" id="1.20.1250.20">
    <property type="entry name" value="MFS general substrate transporter like domains"/>
    <property type="match status" value="1"/>
</dbReference>
<keyword evidence="5 7" id="KW-0472">Membrane</keyword>
<evidence type="ECO:0000256" key="6">
    <source>
        <dbReference type="SAM" id="MobiDB-lite"/>
    </source>
</evidence>
<feature type="transmembrane region" description="Helical" evidence="7">
    <location>
        <begin position="363"/>
        <end position="382"/>
    </location>
</feature>
<feature type="transmembrane region" description="Helical" evidence="7">
    <location>
        <begin position="106"/>
        <end position="126"/>
    </location>
</feature>
<reference evidence="9" key="1">
    <citation type="submission" date="2024-04" db="EMBL/GenBank/DDBJ databases">
        <authorList>
            <person name="Shaw F."/>
            <person name="Minotto A."/>
        </authorList>
    </citation>
    <scope>NUCLEOTIDE SEQUENCE [LARGE SCALE GENOMIC DNA]</scope>
</reference>
<feature type="transmembrane region" description="Helical" evidence="7">
    <location>
        <begin position="565"/>
        <end position="585"/>
    </location>
</feature>
<feature type="transmembrane region" description="Helical" evidence="7">
    <location>
        <begin position="321"/>
        <end position="343"/>
    </location>
</feature>
<evidence type="ECO:0000256" key="7">
    <source>
        <dbReference type="SAM" id="Phobius"/>
    </source>
</evidence>
<keyword evidence="2" id="KW-0813">Transport</keyword>
<protein>
    <recommendedName>
        <fullName evidence="10">MFS general substrate transporter</fullName>
    </recommendedName>
</protein>
<proteinExistence type="predicted"/>
<dbReference type="PANTHER" id="PTHR19432:SF35">
    <property type="entry name" value="SOLUTE CARRIER FAMILY 45 MEMBER 3 ISOFORM X1"/>
    <property type="match status" value="1"/>
</dbReference>
<organism evidence="8 9">
    <name type="scientific">Somion occarium</name>
    <dbReference type="NCBI Taxonomy" id="3059160"/>
    <lineage>
        <taxon>Eukaryota</taxon>
        <taxon>Fungi</taxon>
        <taxon>Dikarya</taxon>
        <taxon>Basidiomycota</taxon>
        <taxon>Agaricomycotina</taxon>
        <taxon>Agaricomycetes</taxon>
        <taxon>Polyporales</taxon>
        <taxon>Cerrenaceae</taxon>
        <taxon>Somion</taxon>
    </lineage>
</organism>